<evidence type="ECO:0000256" key="7">
    <source>
        <dbReference type="ARBA" id="ARBA00023136"/>
    </source>
</evidence>
<accession>A0A4P9XXP1</accession>
<protein>
    <recommendedName>
        <fullName evidence="3">ER membrane protein complex subunit 6</fullName>
    </recommendedName>
</protein>
<evidence type="ECO:0000256" key="6">
    <source>
        <dbReference type="ARBA" id="ARBA00022989"/>
    </source>
</evidence>
<dbReference type="STRING" id="78915.A0A4P9XXP1"/>
<name>A0A4P9XXP1_9FUNG</name>
<dbReference type="Proteomes" id="UP000271241">
    <property type="component" value="Unassembled WGS sequence"/>
</dbReference>
<dbReference type="InterPro" id="IPR008504">
    <property type="entry name" value="Emc6"/>
</dbReference>
<dbReference type="Pfam" id="PF07019">
    <property type="entry name" value="EMC6"/>
    <property type="match status" value="1"/>
</dbReference>
<keyword evidence="6 8" id="KW-1133">Transmembrane helix</keyword>
<evidence type="ECO:0000256" key="5">
    <source>
        <dbReference type="ARBA" id="ARBA00022824"/>
    </source>
</evidence>
<dbReference type="PANTHER" id="PTHR20994">
    <property type="entry name" value="ER MEMBRANE PROTEIN COMPLEX SUBUNIT 6"/>
    <property type="match status" value="1"/>
</dbReference>
<dbReference type="GO" id="GO:0072546">
    <property type="term" value="C:EMC complex"/>
    <property type="evidence" value="ECO:0007669"/>
    <property type="project" value="InterPro"/>
</dbReference>
<dbReference type="GO" id="GO:0034975">
    <property type="term" value="P:protein folding in endoplasmic reticulum"/>
    <property type="evidence" value="ECO:0007669"/>
    <property type="project" value="TreeGrafter"/>
</dbReference>
<evidence type="ECO:0000256" key="3">
    <source>
        <dbReference type="ARBA" id="ARBA00020827"/>
    </source>
</evidence>
<evidence type="ECO:0000256" key="4">
    <source>
        <dbReference type="ARBA" id="ARBA00022692"/>
    </source>
</evidence>
<organism evidence="9 10">
    <name type="scientific">Thamnocephalis sphaerospora</name>
    <dbReference type="NCBI Taxonomy" id="78915"/>
    <lineage>
        <taxon>Eukaryota</taxon>
        <taxon>Fungi</taxon>
        <taxon>Fungi incertae sedis</taxon>
        <taxon>Zoopagomycota</taxon>
        <taxon>Zoopagomycotina</taxon>
        <taxon>Zoopagomycetes</taxon>
        <taxon>Zoopagales</taxon>
        <taxon>Sigmoideomycetaceae</taxon>
        <taxon>Thamnocephalis</taxon>
    </lineage>
</organism>
<evidence type="ECO:0000256" key="8">
    <source>
        <dbReference type="SAM" id="Phobius"/>
    </source>
</evidence>
<dbReference type="AlphaFoldDB" id="A0A4P9XXP1"/>
<feature type="transmembrane region" description="Helical" evidence="8">
    <location>
        <begin position="27"/>
        <end position="45"/>
    </location>
</feature>
<keyword evidence="7 8" id="KW-0472">Membrane</keyword>
<comment type="subcellular location">
    <subcellularLocation>
        <location evidence="1">Endoplasmic reticulum membrane</location>
        <topology evidence="1">Multi-pass membrane protein</topology>
    </subcellularLocation>
</comment>
<evidence type="ECO:0000313" key="10">
    <source>
        <dbReference type="Proteomes" id="UP000271241"/>
    </source>
</evidence>
<evidence type="ECO:0000313" key="9">
    <source>
        <dbReference type="EMBL" id="RKP11158.1"/>
    </source>
</evidence>
<keyword evidence="10" id="KW-1185">Reference proteome</keyword>
<sequence length="111" mass="12238">MADSSEQSAASRYVAAYVAQNQRTLTYCRSFFSAVSGSAAGILGFTGLHGFYFYVVTSAIMSGLIWSLKTSGQPTRYFRSAREAVWDGVLGGLFSYVLFWTLLYGIVHVYD</sequence>
<dbReference type="InterPro" id="IPR029008">
    <property type="entry name" value="EMC6-like"/>
</dbReference>
<keyword evidence="5" id="KW-0256">Endoplasmic reticulum</keyword>
<feature type="transmembrane region" description="Helical" evidence="8">
    <location>
        <begin position="89"/>
        <end position="110"/>
    </location>
</feature>
<comment type="similarity">
    <text evidence="2">Belongs to the EMC6 family.</text>
</comment>
<reference evidence="10" key="1">
    <citation type="journal article" date="2018" name="Nat. Microbiol.">
        <title>Leveraging single-cell genomics to expand the fungal tree of life.</title>
        <authorList>
            <person name="Ahrendt S.R."/>
            <person name="Quandt C.A."/>
            <person name="Ciobanu D."/>
            <person name="Clum A."/>
            <person name="Salamov A."/>
            <person name="Andreopoulos B."/>
            <person name="Cheng J.F."/>
            <person name="Woyke T."/>
            <person name="Pelin A."/>
            <person name="Henrissat B."/>
            <person name="Reynolds N.K."/>
            <person name="Benny G.L."/>
            <person name="Smith M.E."/>
            <person name="James T.Y."/>
            <person name="Grigoriev I.V."/>
        </authorList>
    </citation>
    <scope>NUCLEOTIDE SEQUENCE [LARGE SCALE GENOMIC DNA]</scope>
    <source>
        <strain evidence="10">RSA 1356</strain>
    </source>
</reference>
<dbReference type="GO" id="GO:0000045">
    <property type="term" value="P:autophagosome assembly"/>
    <property type="evidence" value="ECO:0007669"/>
    <property type="project" value="TreeGrafter"/>
</dbReference>
<feature type="transmembrane region" description="Helical" evidence="8">
    <location>
        <begin position="51"/>
        <end position="68"/>
    </location>
</feature>
<gene>
    <name evidence="9" type="ORF">THASP1DRAFT_27075</name>
</gene>
<proteinExistence type="inferred from homology"/>
<dbReference type="EMBL" id="KZ992425">
    <property type="protein sequence ID" value="RKP11158.1"/>
    <property type="molecule type" value="Genomic_DNA"/>
</dbReference>
<evidence type="ECO:0000256" key="1">
    <source>
        <dbReference type="ARBA" id="ARBA00004477"/>
    </source>
</evidence>
<dbReference type="PANTHER" id="PTHR20994:SF0">
    <property type="entry name" value="ER MEMBRANE PROTEIN COMPLEX SUBUNIT 6"/>
    <property type="match status" value="1"/>
</dbReference>
<dbReference type="OrthoDB" id="16510at2759"/>
<evidence type="ECO:0000256" key="2">
    <source>
        <dbReference type="ARBA" id="ARBA00009436"/>
    </source>
</evidence>
<keyword evidence="4 8" id="KW-0812">Transmembrane</keyword>